<dbReference type="GO" id="GO:0003676">
    <property type="term" value="F:nucleic acid binding"/>
    <property type="evidence" value="ECO:0007669"/>
    <property type="project" value="InterPro"/>
</dbReference>
<dbReference type="OrthoDB" id="9803913at2"/>
<evidence type="ECO:0000256" key="7">
    <source>
        <dbReference type="ARBA" id="ARBA00022723"/>
    </source>
</evidence>
<evidence type="ECO:0000256" key="10">
    <source>
        <dbReference type="ARBA" id="ARBA00023211"/>
    </source>
</evidence>
<dbReference type="InterPro" id="IPR011856">
    <property type="entry name" value="tRNA_endonuc-like_dom_sf"/>
</dbReference>
<comment type="similarity">
    <text evidence="4">Belongs to the FAN1 family.</text>
</comment>
<evidence type="ECO:0000256" key="9">
    <source>
        <dbReference type="ARBA" id="ARBA00022842"/>
    </source>
</evidence>
<evidence type="ECO:0000313" key="12">
    <source>
        <dbReference type="EMBL" id="ALZ83695.1"/>
    </source>
</evidence>
<dbReference type="InterPro" id="IPR040603">
    <property type="entry name" value="FAN1_SAP_bact"/>
</dbReference>
<dbReference type="PANTHER" id="PTHR15749:SF4">
    <property type="entry name" value="FANCONI-ASSOCIATED NUCLEASE 1"/>
    <property type="match status" value="1"/>
</dbReference>
<evidence type="ECO:0000313" key="13">
    <source>
        <dbReference type="Proteomes" id="UP000064137"/>
    </source>
</evidence>
<dbReference type="GO" id="GO:0036297">
    <property type="term" value="P:interstrand cross-link repair"/>
    <property type="evidence" value="ECO:0007669"/>
    <property type="project" value="InterPro"/>
</dbReference>
<evidence type="ECO:0000256" key="1">
    <source>
        <dbReference type="ARBA" id="ARBA00000983"/>
    </source>
</evidence>
<comment type="catalytic activity">
    <reaction evidence="1">
        <text>Hydrolytically removes 5'-nucleotides successively from the 3'-hydroxy termini of 3'-hydroxy-terminated oligonucleotides.</text>
        <dbReference type="EC" id="3.1.4.1"/>
    </reaction>
</comment>
<dbReference type="Pfam" id="PF08774">
    <property type="entry name" value="VRR_NUC"/>
    <property type="match status" value="1"/>
</dbReference>
<dbReference type="SMART" id="SM00990">
    <property type="entry name" value="VRR_NUC"/>
    <property type="match status" value="1"/>
</dbReference>
<feature type="domain" description="VRR-NUC" evidence="11">
    <location>
        <begin position="432"/>
        <end position="546"/>
    </location>
</feature>
<comment type="cofactor">
    <cofactor evidence="2">
        <name>Mn(2+)</name>
        <dbReference type="ChEBI" id="CHEBI:29035"/>
    </cofactor>
</comment>
<comment type="cofactor">
    <cofactor evidence="3">
        <name>Mg(2+)</name>
        <dbReference type="ChEBI" id="CHEBI:18420"/>
    </cofactor>
</comment>
<dbReference type="Proteomes" id="UP000064137">
    <property type="component" value="Chromosome"/>
</dbReference>
<dbReference type="GO" id="GO:0046872">
    <property type="term" value="F:metal ion binding"/>
    <property type="evidence" value="ECO:0007669"/>
    <property type="project" value="UniProtKB-KW"/>
</dbReference>
<keyword evidence="6" id="KW-0540">Nuclease</keyword>
<dbReference type="AlphaFoldDB" id="A0A0U4P4I4"/>
<organism evidence="12 13">
    <name type="scientific">Pseudomonas oryzihabitans</name>
    <dbReference type="NCBI Taxonomy" id="47885"/>
    <lineage>
        <taxon>Bacteria</taxon>
        <taxon>Pseudomonadati</taxon>
        <taxon>Pseudomonadota</taxon>
        <taxon>Gammaproteobacteria</taxon>
        <taxon>Pseudomonadales</taxon>
        <taxon>Pseudomonadaceae</taxon>
        <taxon>Pseudomonas</taxon>
    </lineage>
</organism>
<name>A0A0U4P4I4_9PSED</name>
<dbReference type="PANTHER" id="PTHR15749">
    <property type="entry name" value="FANCONI-ASSOCIATED NUCLEASE 1"/>
    <property type="match status" value="1"/>
</dbReference>
<dbReference type="EC" id="3.1.4.1" evidence="5"/>
<dbReference type="FunFam" id="3.40.1350.10:FF:000024">
    <property type="entry name" value="Fanconi-associated nuclease"/>
    <property type="match status" value="1"/>
</dbReference>
<dbReference type="GO" id="GO:0004528">
    <property type="term" value="F:phosphodiesterase I activity"/>
    <property type="evidence" value="ECO:0007669"/>
    <property type="project" value="UniProtKB-EC"/>
</dbReference>
<dbReference type="KEGG" id="por:APT59_05540"/>
<evidence type="ECO:0000259" key="11">
    <source>
        <dbReference type="SMART" id="SM00990"/>
    </source>
</evidence>
<dbReference type="Gene3D" id="3.40.1350.10">
    <property type="match status" value="1"/>
</dbReference>
<keyword evidence="10" id="KW-0464">Manganese</keyword>
<dbReference type="Pfam" id="PF18081">
    <property type="entry name" value="FANC_SAP"/>
    <property type="match status" value="1"/>
</dbReference>
<dbReference type="InterPro" id="IPR014883">
    <property type="entry name" value="VRR_NUC"/>
</dbReference>
<keyword evidence="9" id="KW-0460">Magnesium</keyword>
<evidence type="ECO:0000256" key="2">
    <source>
        <dbReference type="ARBA" id="ARBA00001936"/>
    </source>
</evidence>
<dbReference type="RefSeq" id="WP_059313944.1">
    <property type="nucleotide sequence ID" value="NZ_CP013987.1"/>
</dbReference>
<keyword evidence="7" id="KW-0479">Metal-binding</keyword>
<evidence type="ECO:0000256" key="6">
    <source>
        <dbReference type="ARBA" id="ARBA00022722"/>
    </source>
</evidence>
<proteinExistence type="inferred from homology"/>
<dbReference type="Pfam" id="PF21315">
    <property type="entry name" value="FAN1_HTH"/>
    <property type="match status" value="1"/>
</dbReference>
<dbReference type="InterPro" id="IPR049125">
    <property type="entry name" value="FAN1-like_WH"/>
</dbReference>
<evidence type="ECO:0000256" key="4">
    <source>
        <dbReference type="ARBA" id="ARBA00005533"/>
    </source>
</evidence>
<evidence type="ECO:0000256" key="8">
    <source>
        <dbReference type="ARBA" id="ARBA00022801"/>
    </source>
</evidence>
<evidence type="ECO:0000256" key="5">
    <source>
        <dbReference type="ARBA" id="ARBA00012029"/>
    </source>
</evidence>
<reference evidence="12 13" key="1">
    <citation type="submission" date="2016-01" db="EMBL/GenBank/DDBJ databases">
        <title>Annotation of Pseudomonas oryzihabitans USDA-ARS-USMARC-56511.</title>
        <authorList>
            <person name="Harhay G.P."/>
            <person name="Harhay D.M."/>
            <person name="Smith T.P.L."/>
            <person name="Bono J.L."/>
            <person name="Heaton M.P."/>
            <person name="Clawson M.L."/>
            <person name="Chitko-Mckown C.G."/>
            <person name="Capik S.F."/>
            <person name="DeDonder K.D."/>
            <person name="Apley M.D."/>
            <person name="Lubbers B.V."/>
            <person name="White B.J."/>
            <person name="Larson R.L."/>
        </authorList>
    </citation>
    <scope>NUCLEOTIDE SEQUENCE [LARGE SCALE GENOMIC DNA]</scope>
    <source>
        <strain evidence="12 13">USDA-ARS-USMARC-56511</strain>
    </source>
</reference>
<sequence>MNAPLEDPLYYLHNFQRVLDWVALRYPDLLDDHEQGFIAAFADLPQPSRALLVRLVMRKGEVFRASKLVYSEIGCPRAAALPLVDLGWLLSDPELHLIELFALLRKEELLGCFGSRLPKAGRKEDWLARLEAEQATPLAFSGWAGTVPELVEEGVWRLTLMDLCDRLRLLFFGNLHQDWTDFVLADLGIFQYETVAFSAESRAFGQRHEVDAYLHIQRCRQALRDGLPAAELLPLLPAERFANTWLELRRGKLLHELAQHHERLGELAQAQALYAASAHPESRIRALRMLERLEDWPAAQALAEAIAAAPAHDAERQQVARILPRLVRKQGGPPNKRRPASPVERLDFELVNDGLRRVEWLVREHLGRDEAPVHYVENTLLTSLFGLLCWDAIFLAIPGAFFHPYQREPADLRLPGFRERRAEAFATCLARLDDGSYAAVIRERFAAKRGLASPFVAWGILGSDLLDQALACLPARHLRLCFERLLEDPENNRTGLPDLIQFWPAEGRYRMIEVKGPGDRLQDNQRRWLDFFAAHDIPVSVCHVQWQVAATSA</sequence>
<accession>A0A0U4P4I4</accession>
<dbReference type="InterPro" id="IPR033315">
    <property type="entry name" value="Fan1-like"/>
</dbReference>
<dbReference type="EMBL" id="CP013987">
    <property type="protein sequence ID" value="ALZ83695.1"/>
    <property type="molecule type" value="Genomic_DNA"/>
</dbReference>
<protein>
    <recommendedName>
        <fullName evidence="5">phosphodiesterase I</fullName>
        <ecNumber evidence="5">3.1.4.1</ecNumber>
    </recommendedName>
</protein>
<evidence type="ECO:0000256" key="3">
    <source>
        <dbReference type="ARBA" id="ARBA00001946"/>
    </source>
</evidence>
<gene>
    <name evidence="12" type="ORF">APT59_05540</name>
</gene>
<keyword evidence="8" id="KW-0378">Hydrolase</keyword>